<dbReference type="InterPro" id="IPR000421">
    <property type="entry name" value="FA58C"/>
</dbReference>
<dbReference type="PROSITE" id="PS50022">
    <property type="entry name" value="FA58C_3"/>
    <property type="match status" value="1"/>
</dbReference>
<organism evidence="3 4">
    <name type="scientific">Cyclobacterium jeungdonense</name>
    <dbReference type="NCBI Taxonomy" id="708087"/>
    <lineage>
        <taxon>Bacteria</taxon>
        <taxon>Pseudomonadati</taxon>
        <taxon>Bacteroidota</taxon>
        <taxon>Cytophagia</taxon>
        <taxon>Cytophagales</taxon>
        <taxon>Cyclobacteriaceae</taxon>
        <taxon>Cyclobacterium</taxon>
    </lineage>
</organism>
<evidence type="ECO:0000313" key="3">
    <source>
        <dbReference type="EMBL" id="MDN3686356.1"/>
    </source>
</evidence>
<feature type="chain" id="PRO_5046783871" evidence="1">
    <location>
        <begin position="25"/>
        <end position="766"/>
    </location>
</feature>
<evidence type="ECO:0000313" key="4">
    <source>
        <dbReference type="Proteomes" id="UP001236663"/>
    </source>
</evidence>
<dbReference type="Proteomes" id="UP001236663">
    <property type="component" value="Unassembled WGS sequence"/>
</dbReference>
<keyword evidence="1" id="KW-0732">Signal</keyword>
<gene>
    <name evidence="3" type="ORF">QWZ15_00830</name>
</gene>
<dbReference type="Pfam" id="PF00754">
    <property type="entry name" value="F5_F8_type_C"/>
    <property type="match status" value="1"/>
</dbReference>
<evidence type="ECO:0000259" key="2">
    <source>
        <dbReference type="PROSITE" id="PS50022"/>
    </source>
</evidence>
<proteinExistence type="predicted"/>
<dbReference type="RefSeq" id="WP_163386925.1">
    <property type="nucleotide sequence ID" value="NZ_JAUFQS010000002.1"/>
</dbReference>
<comment type="caution">
    <text evidence="3">The sequence shown here is derived from an EMBL/GenBank/DDBJ whole genome shotgun (WGS) entry which is preliminary data.</text>
</comment>
<keyword evidence="4" id="KW-1185">Reference proteome</keyword>
<sequence>MKDTFLLITSFFLLATVQNNVALAQQNLSTSGMVSSSSSVEGQEANFAIDNDTLSYWESTAKDTEPWIAIRFPGATEITGFKIIFQEGAVPNESVHFQYLLNGDWRSHHLVKENQSDKIAVNFEKVLLTDRVRLIANDKQTLHIAELQVVGQQYVDDDAGEVKPLLVNQSGYNLGRPKRFTAPGVPDKTPFVILEKDSEQEVFSGLIKNEKGDFSEFDPTSTSEYLVVSGEKTSFPFRIGPYWLERVSYRPMLDFMMGARHYVGNVSEIRNLSFAWRDGDFFNWAMQSLVALYASNPSAFERMEITGRYQSNASFPEEYQGLWGVLEPFRENTPDIVQLMHWDADVKVSQKLDHEMQKAELAHFLYAWPFLSRWLPRQNFDRVYAYTQSVWTKGTVSPHANSQYDRSPEHNLLALKTQLGSTKGEMPPGFSVIPNLMMYEVGKREGDPDAGMYFDAAYRQLEWMITHLDWEDPMTTKGQRMSEHITMRAFAWFYQEYPDRHPEGLKEKVEEWARIMVERSDNLWDFRKYDEDEWTPPGWNETGNILGFPAAVFAANTILGKDHKEVPRLEEIAWAHFENAFGRNPTGRQFSFKGPEEVEGVDLGWYSRHKGGIGLLEELPFVFDGSPKNFHYPNQPEAGNLGWTEGWVQFNTAYNTSMAYLANYYTRLECRQSDSGVLIIRLEAPLNFHKDREEHGRVWLTNKAGKSIPVELKEASPFSLALEGRVKIQDSELSVGAHVLRLEENDQLKVSYGYGFFEKKVTVNGD</sequence>
<dbReference type="InterPro" id="IPR008979">
    <property type="entry name" value="Galactose-bd-like_sf"/>
</dbReference>
<accession>A0ABT8C3N4</accession>
<reference evidence="4" key="1">
    <citation type="journal article" date="2019" name="Int. J. Syst. Evol. Microbiol.">
        <title>The Global Catalogue of Microorganisms (GCM) 10K type strain sequencing project: providing services to taxonomists for standard genome sequencing and annotation.</title>
        <authorList>
            <consortium name="The Broad Institute Genomics Platform"/>
            <consortium name="The Broad Institute Genome Sequencing Center for Infectious Disease"/>
            <person name="Wu L."/>
            <person name="Ma J."/>
        </authorList>
    </citation>
    <scope>NUCLEOTIDE SEQUENCE [LARGE SCALE GENOMIC DNA]</scope>
    <source>
        <strain evidence="4">CECT 7706</strain>
    </source>
</reference>
<feature type="signal peptide" evidence="1">
    <location>
        <begin position="1"/>
        <end position="24"/>
    </location>
</feature>
<protein>
    <submittedName>
        <fullName evidence="3">Discoidin domain-containing protein</fullName>
    </submittedName>
</protein>
<dbReference type="SUPFAM" id="SSF49785">
    <property type="entry name" value="Galactose-binding domain-like"/>
    <property type="match status" value="1"/>
</dbReference>
<feature type="domain" description="F5/8 type C" evidence="2">
    <location>
        <begin position="16"/>
        <end position="152"/>
    </location>
</feature>
<name>A0ABT8C3N4_9BACT</name>
<dbReference type="Gene3D" id="2.60.120.260">
    <property type="entry name" value="Galactose-binding domain-like"/>
    <property type="match status" value="1"/>
</dbReference>
<evidence type="ECO:0000256" key="1">
    <source>
        <dbReference type="SAM" id="SignalP"/>
    </source>
</evidence>
<dbReference type="EMBL" id="JAUFQS010000002">
    <property type="protein sequence ID" value="MDN3686356.1"/>
    <property type="molecule type" value="Genomic_DNA"/>
</dbReference>